<dbReference type="SUPFAM" id="SSF69754">
    <property type="entry name" value="Ribosome binding protein Y (YfiA homologue)"/>
    <property type="match status" value="1"/>
</dbReference>
<keyword evidence="2" id="KW-1185">Reference proteome</keyword>
<reference evidence="1 2" key="1">
    <citation type="submission" date="2022-03" db="EMBL/GenBank/DDBJ databases">
        <title>Complete genome sequence of Lysobacter capsici VKM B-2533 and Lysobacter gummosus 10.1.1, promising sources of lytic agents.</title>
        <authorList>
            <person name="Tarlachkov S.V."/>
            <person name="Kudryakova I.V."/>
            <person name="Afoshin A.S."/>
            <person name="Leontyevskaya E.A."/>
            <person name="Leontyevskaya N.V."/>
        </authorList>
    </citation>
    <scope>NUCLEOTIDE SEQUENCE [LARGE SCALE GENOMIC DNA]</scope>
    <source>
        <strain evidence="1 2">10.1.1</strain>
    </source>
</reference>
<dbReference type="EMBL" id="CP093547">
    <property type="protein sequence ID" value="UNP31539.1"/>
    <property type="molecule type" value="Genomic_DNA"/>
</dbReference>
<organism evidence="1 2">
    <name type="scientific">Lysobacter gummosus</name>
    <dbReference type="NCBI Taxonomy" id="262324"/>
    <lineage>
        <taxon>Bacteria</taxon>
        <taxon>Pseudomonadati</taxon>
        <taxon>Pseudomonadota</taxon>
        <taxon>Gammaproteobacteria</taxon>
        <taxon>Lysobacterales</taxon>
        <taxon>Lysobacteraceae</taxon>
        <taxon>Lysobacter</taxon>
    </lineage>
</organism>
<dbReference type="RefSeq" id="WP_057942663.1">
    <property type="nucleotide sequence ID" value="NZ_CP011131.1"/>
</dbReference>
<name>A0ABY3XIT8_9GAMM</name>
<gene>
    <name evidence="1" type="ORF">MOV92_09950</name>
</gene>
<evidence type="ECO:0000313" key="1">
    <source>
        <dbReference type="EMBL" id="UNP31539.1"/>
    </source>
</evidence>
<protein>
    <submittedName>
        <fullName evidence="1">HPF/RaiA family ribosome-associated protein</fullName>
    </submittedName>
</protein>
<sequence>MKIQLNTDHHLRGDESLTHHVEGVIDHSLSRFRDQVTRVEVHLRDVNGPKAGGGDKHCAMEARLEGRPPVAVTEDADTMRGAISGAARKLQRVLDSSLGRLSG</sequence>
<dbReference type="InterPro" id="IPR003489">
    <property type="entry name" value="RHF/RaiA"/>
</dbReference>
<dbReference type="Proteomes" id="UP000829194">
    <property type="component" value="Chromosome"/>
</dbReference>
<dbReference type="InterPro" id="IPR036567">
    <property type="entry name" value="RHF-like"/>
</dbReference>
<dbReference type="Pfam" id="PF02482">
    <property type="entry name" value="Ribosomal_S30AE"/>
    <property type="match status" value="1"/>
</dbReference>
<accession>A0ABY3XIT8</accession>
<evidence type="ECO:0000313" key="2">
    <source>
        <dbReference type="Proteomes" id="UP000829194"/>
    </source>
</evidence>
<proteinExistence type="predicted"/>
<dbReference type="Gene3D" id="3.30.160.100">
    <property type="entry name" value="Ribosome hibernation promotion factor-like"/>
    <property type="match status" value="1"/>
</dbReference>